<dbReference type="InterPro" id="IPR010285">
    <property type="entry name" value="DNA_helicase_pif1-like_DEAD"/>
</dbReference>
<dbReference type="Gene3D" id="1.10.150.80">
    <property type="entry name" value="HRDC domain"/>
    <property type="match status" value="1"/>
</dbReference>
<organism evidence="2 3">
    <name type="scientific">Neolewinella lacunae</name>
    <dbReference type="NCBI Taxonomy" id="1517758"/>
    <lineage>
        <taxon>Bacteria</taxon>
        <taxon>Pseudomonadati</taxon>
        <taxon>Bacteroidota</taxon>
        <taxon>Saprospiria</taxon>
        <taxon>Saprospirales</taxon>
        <taxon>Lewinellaceae</taxon>
        <taxon>Neolewinella</taxon>
    </lineage>
</organism>
<dbReference type="PROSITE" id="PS50967">
    <property type="entry name" value="HRDC"/>
    <property type="match status" value="1"/>
</dbReference>
<sequence length="818" mass="92212">MTSNPELDLAFKYVSQTRRHIFLTGKAGTGKTTFLHRVRKEIPKRMAVVAPTGVAAINARGVTIHSLFQLPFGVIPPNGVKERSRRFNKEKLRLIQSLDLLVIDEISMVRADVLDAIDEVLRRLRQSSDPFGGLQLLMIGDLHQLPPVVRDEEVRELNKYYRTTYFFGSRALEKARPVNIQLTKIFRQSDANFINLLNRVRDRQLDTPLLQRLNERFRANFAPPDEEGYITLSSHNWTAREINAQKLGTLPTELHIFSATVSGVFPESMYPNSSTLEFRVGAQVMFNKNDTIDQAYFNGKIGRIESIEEGIIAVRCPGEDELLHVGAVTWQNIKYELNPSTKKVEENVIGTYTQHPLKLAWAITIHKSQGLTFDKVIIDAADAFAHGQVYVALSRCRTFEGIVLRTRIEDQSVKTDAVVSAYSHAASERQPTEANWRADRRAFAIDCLRELFGGEELRRTAGQLNRVLLENEKTIQGTAPADFRRLHREIIEKAVNVGQRFQPALGGYDPDCPTDPAQTALWERIRAGGDYFLGYFRNTLSPGLQELSFLTDNQAVHQAVTTALQDLRRTVYVKQQLFEALASPFDPAAYTLRKADAAWDFTDLFAAEITTRRRVRIPANVTNPGLYTALANWRIAEAERREILPFTVLHNTVLIEIARVVPTTPDALLSIHKFGPKAMAKYGNSILQIIARHTRNNGSPAQPAPPPQRPNVAASTFHLTLDLFRQGKDLSEIAALRGLKESTLQGHLCYWVEQGAIPVLQLVPEECLAALLPHLEMHPDAPAGFTKYHFEDRYDYHQIRAVMAHRNWLASGQLQDAG</sequence>
<feature type="domain" description="HRDC" evidence="1">
    <location>
        <begin position="620"/>
        <end position="700"/>
    </location>
</feature>
<evidence type="ECO:0000313" key="2">
    <source>
        <dbReference type="EMBL" id="MBC6996420.1"/>
    </source>
</evidence>
<dbReference type="PANTHER" id="PTHR47642">
    <property type="entry name" value="ATP-DEPENDENT DNA HELICASE"/>
    <property type="match status" value="1"/>
</dbReference>
<dbReference type="InterPro" id="IPR044876">
    <property type="entry name" value="HRDC_dom_sf"/>
</dbReference>
<dbReference type="GO" id="GO:0000166">
    <property type="term" value="F:nucleotide binding"/>
    <property type="evidence" value="ECO:0007669"/>
    <property type="project" value="InterPro"/>
</dbReference>
<dbReference type="InterPro" id="IPR051055">
    <property type="entry name" value="PIF1_helicase"/>
</dbReference>
<reference evidence="2" key="1">
    <citation type="submission" date="2020-08" db="EMBL/GenBank/DDBJ databases">
        <title>Lewinella bacteria from marine environments.</title>
        <authorList>
            <person name="Zhong Y."/>
        </authorList>
    </citation>
    <scope>NUCLEOTIDE SEQUENCE</scope>
    <source>
        <strain evidence="2">KCTC 42187</strain>
    </source>
</reference>
<accession>A0A923PLU6</accession>
<dbReference type="Gene3D" id="2.30.30.940">
    <property type="match status" value="1"/>
</dbReference>
<dbReference type="Pfam" id="PF00570">
    <property type="entry name" value="HRDC"/>
    <property type="match status" value="1"/>
</dbReference>
<dbReference type="InterPro" id="IPR027785">
    <property type="entry name" value="UvrD-like_helicase_C"/>
</dbReference>
<gene>
    <name evidence="2" type="ORF">H9S92_19770</name>
</gene>
<dbReference type="GO" id="GO:0000723">
    <property type="term" value="P:telomere maintenance"/>
    <property type="evidence" value="ECO:0007669"/>
    <property type="project" value="InterPro"/>
</dbReference>
<dbReference type="Pfam" id="PF13538">
    <property type="entry name" value="UvrD_C_2"/>
    <property type="match status" value="1"/>
</dbReference>
<dbReference type="CDD" id="cd18037">
    <property type="entry name" value="DEXSc_Pif1_like"/>
    <property type="match status" value="1"/>
</dbReference>
<dbReference type="SUPFAM" id="SSF52540">
    <property type="entry name" value="P-loop containing nucleoside triphosphate hydrolases"/>
    <property type="match status" value="2"/>
</dbReference>
<dbReference type="EMBL" id="JACSIT010000152">
    <property type="protein sequence ID" value="MBC6996420.1"/>
    <property type="molecule type" value="Genomic_DNA"/>
</dbReference>
<dbReference type="CDD" id="cd18809">
    <property type="entry name" value="SF1_C_RecD"/>
    <property type="match status" value="1"/>
</dbReference>
<dbReference type="GO" id="GO:0006281">
    <property type="term" value="P:DNA repair"/>
    <property type="evidence" value="ECO:0007669"/>
    <property type="project" value="InterPro"/>
</dbReference>
<dbReference type="SMART" id="SM00341">
    <property type="entry name" value="HRDC"/>
    <property type="match status" value="1"/>
</dbReference>
<dbReference type="GO" id="GO:0003678">
    <property type="term" value="F:DNA helicase activity"/>
    <property type="evidence" value="ECO:0007669"/>
    <property type="project" value="InterPro"/>
</dbReference>
<dbReference type="Proteomes" id="UP000650081">
    <property type="component" value="Unassembled WGS sequence"/>
</dbReference>
<dbReference type="PANTHER" id="PTHR47642:SF7">
    <property type="entry name" value="ATP-DEPENDENT DNA HELICASE PIF1"/>
    <property type="match status" value="1"/>
</dbReference>
<dbReference type="Gene3D" id="3.40.50.300">
    <property type="entry name" value="P-loop containing nucleotide triphosphate hydrolases"/>
    <property type="match status" value="2"/>
</dbReference>
<dbReference type="SUPFAM" id="SSF47819">
    <property type="entry name" value="HRDC-like"/>
    <property type="match status" value="1"/>
</dbReference>
<name>A0A923PLU6_9BACT</name>
<dbReference type="FunFam" id="3.40.50.300:FF:001498">
    <property type="entry name" value="ATP-dependent DNA helicase"/>
    <property type="match status" value="1"/>
</dbReference>
<evidence type="ECO:0000259" key="1">
    <source>
        <dbReference type="PROSITE" id="PS50967"/>
    </source>
</evidence>
<dbReference type="InterPro" id="IPR002121">
    <property type="entry name" value="HRDC_dom"/>
</dbReference>
<evidence type="ECO:0000313" key="3">
    <source>
        <dbReference type="Proteomes" id="UP000650081"/>
    </source>
</evidence>
<dbReference type="AlphaFoldDB" id="A0A923PLU6"/>
<dbReference type="Pfam" id="PF05970">
    <property type="entry name" value="PIF1"/>
    <property type="match status" value="1"/>
</dbReference>
<dbReference type="InterPro" id="IPR027417">
    <property type="entry name" value="P-loop_NTPase"/>
</dbReference>
<comment type="caution">
    <text evidence="2">The sequence shown here is derived from an EMBL/GenBank/DDBJ whole genome shotgun (WGS) entry which is preliminary data.</text>
</comment>
<dbReference type="InterPro" id="IPR029491">
    <property type="entry name" value="Helicase_HTH"/>
</dbReference>
<dbReference type="GO" id="GO:0003676">
    <property type="term" value="F:nucleic acid binding"/>
    <property type="evidence" value="ECO:0007669"/>
    <property type="project" value="InterPro"/>
</dbReference>
<dbReference type="Pfam" id="PF14493">
    <property type="entry name" value="HTH_40"/>
    <property type="match status" value="1"/>
</dbReference>
<dbReference type="InterPro" id="IPR010997">
    <property type="entry name" value="HRDC-like_sf"/>
</dbReference>
<proteinExistence type="predicted"/>
<keyword evidence="3" id="KW-1185">Reference proteome</keyword>
<dbReference type="RefSeq" id="WP_187468426.1">
    <property type="nucleotide sequence ID" value="NZ_JACSIT010000152.1"/>
</dbReference>
<protein>
    <submittedName>
        <fullName evidence="2">AAA family ATPase</fullName>
    </submittedName>
</protein>